<reference evidence="3" key="1">
    <citation type="journal article" date="2019" name="Int. J. Syst. Evol. Microbiol.">
        <title>The Global Catalogue of Microorganisms (GCM) 10K type strain sequencing project: providing services to taxonomists for standard genome sequencing and annotation.</title>
        <authorList>
            <consortium name="The Broad Institute Genomics Platform"/>
            <consortium name="The Broad Institute Genome Sequencing Center for Infectious Disease"/>
            <person name="Wu L."/>
            <person name="Ma J."/>
        </authorList>
    </citation>
    <scope>NUCLEOTIDE SEQUENCE [LARGE SCALE GENOMIC DNA]</scope>
    <source>
        <strain evidence="3">JCM 9687</strain>
    </source>
</reference>
<evidence type="ECO:0000313" key="2">
    <source>
        <dbReference type="EMBL" id="GAA3364382.1"/>
    </source>
</evidence>
<proteinExistence type="predicted"/>
<evidence type="ECO:0000256" key="1">
    <source>
        <dbReference type="SAM" id="MobiDB-lite"/>
    </source>
</evidence>
<evidence type="ECO:0000313" key="3">
    <source>
        <dbReference type="Proteomes" id="UP001500483"/>
    </source>
</evidence>
<organism evidence="2 3">
    <name type="scientific">Saccharopolyspora gregorii</name>
    <dbReference type="NCBI Taxonomy" id="33914"/>
    <lineage>
        <taxon>Bacteria</taxon>
        <taxon>Bacillati</taxon>
        <taxon>Actinomycetota</taxon>
        <taxon>Actinomycetes</taxon>
        <taxon>Pseudonocardiales</taxon>
        <taxon>Pseudonocardiaceae</taxon>
        <taxon>Saccharopolyspora</taxon>
    </lineage>
</organism>
<name>A0ABP6RZV3_9PSEU</name>
<sequence length="83" mass="8243">MKVRQRTSDVPPGSPPVPAILVVPLRAASMLSADGGSHAAGRASQEGQPNKVEIASQGGWSRPPGTAPPAAEPPGARASGQVA</sequence>
<gene>
    <name evidence="2" type="ORF">GCM10020366_60030</name>
</gene>
<keyword evidence="3" id="KW-1185">Reference proteome</keyword>
<comment type="caution">
    <text evidence="2">The sequence shown here is derived from an EMBL/GenBank/DDBJ whole genome shotgun (WGS) entry which is preliminary data.</text>
</comment>
<accession>A0ABP6RZV3</accession>
<dbReference type="Proteomes" id="UP001500483">
    <property type="component" value="Unassembled WGS sequence"/>
</dbReference>
<protein>
    <submittedName>
        <fullName evidence="2">Uncharacterized protein</fullName>
    </submittedName>
</protein>
<dbReference type="EMBL" id="BAAAYK010000038">
    <property type="protein sequence ID" value="GAA3364382.1"/>
    <property type="molecule type" value="Genomic_DNA"/>
</dbReference>
<feature type="compositionally biased region" description="Low complexity" evidence="1">
    <location>
        <begin position="73"/>
        <end position="83"/>
    </location>
</feature>
<feature type="region of interest" description="Disordered" evidence="1">
    <location>
        <begin position="33"/>
        <end position="83"/>
    </location>
</feature>